<dbReference type="RefSeq" id="WP_005793111.1">
    <property type="nucleotide sequence ID" value="NZ_ACQT01000006.1"/>
</dbReference>
<dbReference type="EMBL" id="ACQT01000006">
    <property type="protein sequence ID" value="EER61934.1"/>
    <property type="molecule type" value="Genomic_DNA"/>
</dbReference>
<name>C5T0M9_ACIDE</name>
<sequence>MQALALIMVTPESSSLPDPPSPHPFLLRLARLLLAKAERSTAQGPVRLPLDRKAAPDLHDAMDADQIQLLRMQLDDLCATGWVALLLEAPRAFASFSDRKPRLELCDFDALAAWAGYTPQAQRWRQQWRAHLAAHWAANPLEAPADPAAVLDHLARSPLVPVEGLPVEEATRSLATLTNLCRSGRTMALREASARVFQGRSKVLDHREELLKLLGATSGQFFEAPIQLLLAPPSPGLACGDGRFPAFKDVLFIENLVTFENMADARASAWASSLLVYAAGFRGSARRLRSRIGCRLYLRDPACTEMLPAICSWLFDLPGDCRENSQTVPVYFFGDLDHSGMQILASLRGVFPQAGAWRPGYAQLAGLLASGQGHSPEMAAKAQQADPERTGCSYADGDLLPLLRRLGRFVDQEAFDCAEDLDS</sequence>
<reference evidence="1 2" key="1">
    <citation type="submission" date="2009-05" db="EMBL/GenBank/DDBJ databases">
        <title>The draft genome of Acidovorax delafieldii 2AN.</title>
        <authorList>
            <consortium name="US DOE Joint Genome Institute (JGI-PGF)"/>
            <person name="Lucas S."/>
            <person name="Copeland A."/>
            <person name="Lapidus A."/>
            <person name="Glavina del Rio T."/>
            <person name="Tice H."/>
            <person name="Bruce D."/>
            <person name="Goodwin L."/>
            <person name="Pitluck S."/>
            <person name="Larimer F."/>
            <person name="Land M.L."/>
            <person name="Hauser L."/>
            <person name="Shelobolina E.S."/>
            <person name="Picardal F."/>
            <person name="Roden E."/>
            <person name="Emerson D."/>
        </authorList>
    </citation>
    <scope>NUCLEOTIDE SEQUENCE [LARGE SCALE GENOMIC DNA]</scope>
    <source>
        <strain evidence="1 2">2AN</strain>
    </source>
</reference>
<dbReference type="Proteomes" id="UP000003856">
    <property type="component" value="Unassembled WGS sequence"/>
</dbReference>
<comment type="caution">
    <text evidence="1">The sequence shown here is derived from an EMBL/GenBank/DDBJ whole genome shotgun (WGS) entry which is preliminary data.</text>
</comment>
<dbReference type="AlphaFoldDB" id="C5T0M9"/>
<evidence type="ECO:0008006" key="3">
    <source>
        <dbReference type="Google" id="ProtNLM"/>
    </source>
</evidence>
<evidence type="ECO:0000313" key="2">
    <source>
        <dbReference type="Proteomes" id="UP000003856"/>
    </source>
</evidence>
<protein>
    <recommendedName>
        <fullName evidence="3">Wadjet protein JetD C-terminal domain-containing protein</fullName>
    </recommendedName>
</protein>
<evidence type="ECO:0000313" key="1">
    <source>
        <dbReference type="EMBL" id="EER61934.1"/>
    </source>
</evidence>
<dbReference type="PATRIC" id="fig|573060.9.peg.4714"/>
<keyword evidence="2" id="KW-1185">Reference proteome</keyword>
<proteinExistence type="predicted"/>
<gene>
    <name evidence="1" type="ORF">AcdelDRAFT_0459</name>
</gene>
<organism evidence="1 2">
    <name type="scientific">Acidovorax delafieldii 2AN</name>
    <dbReference type="NCBI Taxonomy" id="573060"/>
    <lineage>
        <taxon>Bacteria</taxon>
        <taxon>Pseudomonadati</taxon>
        <taxon>Pseudomonadota</taxon>
        <taxon>Betaproteobacteria</taxon>
        <taxon>Burkholderiales</taxon>
        <taxon>Comamonadaceae</taxon>
        <taxon>Acidovorax</taxon>
    </lineage>
</organism>
<accession>C5T0M9</accession>